<dbReference type="Gene3D" id="3.30.1150.10">
    <property type="match status" value="1"/>
</dbReference>
<dbReference type="Proteomes" id="UP000034883">
    <property type="component" value="Chromosome"/>
</dbReference>
<feature type="region of interest" description="Disordered" evidence="1">
    <location>
        <begin position="101"/>
        <end position="131"/>
    </location>
</feature>
<dbReference type="KEGG" id="samy:DB32_008719"/>
<evidence type="ECO:0000256" key="1">
    <source>
        <dbReference type="SAM" id="MobiDB-lite"/>
    </source>
</evidence>
<dbReference type="SUPFAM" id="SSF74653">
    <property type="entry name" value="TolA/TonB C-terminal domain"/>
    <property type="match status" value="1"/>
</dbReference>
<evidence type="ECO:0000313" key="3">
    <source>
        <dbReference type="Proteomes" id="UP000034883"/>
    </source>
</evidence>
<proteinExistence type="predicted"/>
<gene>
    <name evidence="2" type="ORF">DB32_008719</name>
</gene>
<sequence>MNHVASTPLHLDDADLRPRSLFDRATPTPAQIAAGAATAFVVHVGLPLVVAAFVGVLAAVGALEEEPAELPPVEQVIQARFLQRGEIIDPSQLPNRRVPILRTDVPEPGPSKRAPTEPIPQPERERQRDSVADALQRLSDDAQIFAEAEERRVQEGDPEGIEGGDREASEGDLYAGRLSSFFKRGWRVATTLDCDTLRTLTARVSVTIADDLKVVGFRITGSSGNPDFDLSVEQQLQRLVDSQAVIPPPPEEAASNYIGRDIGFRFLGRDAC</sequence>
<feature type="compositionally biased region" description="Basic and acidic residues" evidence="1">
    <location>
        <begin position="122"/>
        <end position="131"/>
    </location>
</feature>
<reference evidence="2 3" key="1">
    <citation type="submission" date="2015-03" db="EMBL/GenBank/DDBJ databases">
        <title>Genome assembly of Sandaracinus amylolyticus DSM 53668.</title>
        <authorList>
            <person name="Sharma G."/>
            <person name="Subramanian S."/>
        </authorList>
    </citation>
    <scope>NUCLEOTIDE SEQUENCE [LARGE SCALE GENOMIC DNA]</scope>
    <source>
        <strain evidence="2 3">DSM 53668</strain>
    </source>
</reference>
<protein>
    <recommendedName>
        <fullName evidence="4">TolA protein</fullName>
    </recommendedName>
</protein>
<dbReference type="STRING" id="927083.DB32_008719"/>
<dbReference type="Pfam" id="PF13103">
    <property type="entry name" value="TonB_2"/>
    <property type="match status" value="1"/>
</dbReference>
<evidence type="ECO:0000313" key="2">
    <source>
        <dbReference type="EMBL" id="AKF11570.1"/>
    </source>
</evidence>
<evidence type="ECO:0008006" key="4">
    <source>
        <dbReference type="Google" id="ProtNLM"/>
    </source>
</evidence>
<name>A0A0F6YMX4_9BACT</name>
<feature type="region of interest" description="Disordered" evidence="1">
    <location>
        <begin position="148"/>
        <end position="170"/>
    </location>
</feature>
<accession>A0A0F6YMX4</accession>
<dbReference type="RefSeq" id="WP_053238423.1">
    <property type="nucleotide sequence ID" value="NZ_CP011125.1"/>
</dbReference>
<organism evidence="2 3">
    <name type="scientific">Sandaracinus amylolyticus</name>
    <dbReference type="NCBI Taxonomy" id="927083"/>
    <lineage>
        <taxon>Bacteria</taxon>
        <taxon>Pseudomonadati</taxon>
        <taxon>Myxococcota</taxon>
        <taxon>Polyangia</taxon>
        <taxon>Polyangiales</taxon>
        <taxon>Sandaracinaceae</taxon>
        <taxon>Sandaracinus</taxon>
    </lineage>
</organism>
<dbReference type="AlphaFoldDB" id="A0A0F6YMX4"/>
<keyword evidence="3" id="KW-1185">Reference proteome</keyword>
<dbReference type="EMBL" id="CP011125">
    <property type="protein sequence ID" value="AKF11570.1"/>
    <property type="molecule type" value="Genomic_DNA"/>
</dbReference>